<sequence length="315" mass="37323">MGNKKRYKKKRIEEQKRKQTRLIIEAQNLWYKQNQQTIDAAKSWCKQNQQTIDVAKSWYEQNQQMIDVAKSWREQMRPIIEAQSAMREQIQTIIEIGNNIDWDLMREVVAEQIKELEDILVEQEEIYWCLDMDTATAIVNGEITKDDLSEYVDKNLESYVTEIIQDPIYELHATLIQETYEAYKVGFYKLCAMPLFAALEHVVALWYLGYIKEDRVFVNHKPNVRGLKKKIDPEKYNYIEKENLNKIFALSVFRIYRKAFDDIPEQLSQELNRNAIAHGYHDYDSLSKTDVLKLFQLLKSTLILKSFETNKVAES</sequence>
<dbReference type="Proteomes" id="UP001291930">
    <property type="component" value="Unassembled WGS sequence"/>
</dbReference>
<organism evidence="1 2">
    <name type="scientific">Bacillus bingmayongensis</name>
    <dbReference type="NCBI Taxonomy" id="1150157"/>
    <lineage>
        <taxon>Bacteria</taxon>
        <taxon>Bacillati</taxon>
        <taxon>Bacillota</taxon>
        <taxon>Bacilli</taxon>
        <taxon>Bacillales</taxon>
        <taxon>Bacillaceae</taxon>
        <taxon>Bacillus</taxon>
    </lineage>
</organism>
<proteinExistence type="predicted"/>
<accession>A0ABU5K1R9</accession>
<evidence type="ECO:0000313" key="1">
    <source>
        <dbReference type="EMBL" id="MDZ5609603.1"/>
    </source>
</evidence>
<evidence type="ECO:0008006" key="3">
    <source>
        <dbReference type="Google" id="ProtNLM"/>
    </source>
</evidence>
<dbReference type="EMBL" id="JAXOVW010000073">
    <property type="protein sequence ID" value="MDZ5609603.1"/>
    <property type="molecule type" value="Genomic_DNA"/>
</dbReference>
<keyword evidence="2" id="KW-1185">Reference proteome</keyword>
<dbReference type="RefSeq" id="WP_374219030.1">
    <property type="nucleotide sequence ID" value="NZ_JAXOVW010000073.1"/>
</dbReference>
<name>A0ABU5K1R9_9BACI</name>
<comment type="caution">
    <text evidence="1">The sequence shown here is derived from an EMBL/GenBank/DDBJ whole genome shotgun (WGS) entry which is preliminary data.</text>
</comment>
<protein>
    <recommendedName>
        <fullName evidence="3">DUF4145 domain-containing protein</fullName>
    </recommendedName>
</protein>
<reference evidence="2" key="1">
    <citation type="submission" date="2023-11" db="EMBL/GenBank/DDBJ databases">
        <title>Genome Sequence of Bacillus pseudomycoides stain BUPM19.</title>
        <authorList>
            <person name="Farhat A."/>
        </authorList>
    </citation>
    <scope>NUCLEOTIDE SEQUENCE [LARGE SCALE GENOMIC DNA]</scope>
    <source>
        <strain evidence="2">BUPM19</strain>
    </source>
</reference>
<gene>
    <name evidence="1" type="ORF">U2I54_21725</name>
</gene>
<evidence type="ECO:0000313" key="2">
    <source>
        <dbReference type="Proteomes" id="UP001291930"/>
    </source>
</evidence>